<proteinExistence type="predicted"/>
<reference evidence="2" key="3">
    <citation type="submission" date="2022-05" db="EMBL/GenBank/DDBJ databases">
        <authorList>
            <person name="Chen Y."/>
            <person name="Zhu J."/>
            <person name="Zhu K."/>
        </authorList>
    </citation>
    <scope>NUCLEOTIDE SEQUENCE</scope>
    <source>
        <strain evidence="2">AV25</strain>
    </source>
</reference>
<gene>
    <name evidence="3" type="ORF">DM482_03185</name>
    <name evidence="2" type="ORF">M5S13_02345</name>
</gene>
<protein>
    <recommendedName>
        <fullName evidence="6">Outer membrane protein</fullName>
    </recommendedName>
</protein>
<dbReference type="EMBL" id="JAMDKF010000004">
    <property type="protein sequence ID" value="MEE6040731.1"/>
    <property type="molecule type" value="Genomic_DNA"/>
</dbReference>
<comment type="caution">
    <text evidence="3">The sequence shown here is derived from an EMBL/GenBank/DDBJ whole genome shotgun (WGS) entry which is preliminary data.</text>
</comment>
<dbReference type="GeneID" id="66256655"/>
<dbReference type="EMBL" id="QJPJ01000004">
    <property type="protein sequence ID" value="PXZ39752.1"/>
    <property type="molecule type" value="Genomic_DNA"/>
</dbReference>
<reference evidence="3 4" key="1">
    <citation type="submission" date="2018-06" db="EMBL/GenBank/DDBJ databases">
        <authorList>
            <person name="Teymurazov M."/>
            <person name="Kislichkina A."/>
            <person name="Abaymova A."/>
            <person name="Mukhina T."/>
            <person name="Mayskaya N."/>
            <person name="Svetoch E."/>
            <person name="Bogun A."/>
        </authorList>
    </citation>
    <scope>NUCLEOTIDE SEQUENCE [LARGE SCALE GENOMIC DNA]</scope>
    <source>
        <strain evidence="3 4">SCPM-O-B-8406</strain>
    </source>
</reference>
<evidence type="ECO:0000313" key="4">
    <source>
        <dbReference type="Proteomes" id="UP000247594"/>
    </source>
</evidence>
<evidence type="ECO:0000256" key="1">
    <source>
        <dbReference type="SAM" id="SignalP"/>
    </source>
</evidence>
<evidence type="ECO:0000313" key="5">
    <source>
        <dbReference type="Proteomes" id="UP001347884"/>
    </source>
</evidence>
<dbReference type="RefSeq" id="WP_046097500.1">
    <property type="nucleotide sequence ID" value="NZ_CP034110.1"/>
</dbReference>
<organism evidence="3 4">
    <name type="scientific">Avibacterium paragallinarum</name>
    <name type="common">Haemophilus gallinarum</name>
    <dbReference type="NCBI Taxonomy" id="728"/>
    <lineage>
        <taxon>Bacteria</taxon>
        <taxon>Pseudomonadati</taxon>
        <taxon>Pseudomonadota</taxon>
        <taxon>Gammaproteobacteria</taxon>
        <taxon>Pasteurellales</taxon>
        <taxon>Pasteurellaceae</taxon>
        <taxon>Avibacterium</taxon>
    </lineage>
</organism>
<dbReference type="Proteomes" id="UP000247594">
    <property type="component" value="Unassembled WGS sequence"/>
</dbReference>
<feature type="chain" id="PRO_5044542187" description="Outer membrane protein" evidence="1">
    <location>
        <begin position="20"/>
        <end position="210"/>
    </location>
</feature>
<feature type="signal peptide" evidence="1">
    <location>
        <begin position="1"/>
        <end position="19"/>
    </location>
</feature>
<name>A0A0F5ER11_AVIPA</name>
<evidence type="ECO:0000313" key="2">
    <source>
        <dbReference type="EMBL" id="MEE6040731.1"/>
    </source>
</evidence>
<keyword evidence="5" id="KW-1185">Reference proteome</keyword>
<dbReference type="Proteomes" id="UP001347884">
    <property type="component" value="Unassembled WGS sequence"/>
</dbReference>
<evidence type="ECO:0000313" key="3">
    <source>
        <dbReference type="EMBL" id="PXZ39752.1"/>
    </source>
</evidence>
<accession>A0A0F5ER11</accession>
<evidence type="ECO:0008006" key="6">
    <source>
        <dbReference type="Google" id="ProtNLM"/>
    </source>
</evidence>
<reference evidence="2 5" key="2">
    <citation type="journal article" date="2022" name="Front. Microbiol.">
        <title>Commensal bacteria contribute to the growth of multidrug-resistant Avibacterium paragallinarum in chickens.</title>
        <authorList>
            <person name="Zhu J."/>
            <person name="Chen Y."/>
            <person name="Wu Y."/>
            <person name="Wang Y."/>
            <person name="Zhu K."/>
        </authorList>
    </citation>
    <scope>NUCLEOTIDE SEQUENCE [LARGE SCALE GENOMIC DNA]</scope>
    <source>
        <strain evidence="2 5">AV25</strain>
    </source>
</reference>
<keyword evidence="1" id="KW-0732">Signal</keyword>
<dbReference type="KEGG" id="apag:EIA51_09515"/>
<sequence>MKLLKVIFVSLFALPNAWANLNAQIKYSSNYLMPAYVHFNANGSQYTITANINIPFYNIEFKSSGTQTNNTFAMLDYQDIRNGKLYAKTLINGNEILYGKVKNSLDNMPFTMPIFDLFTVAFQLSYYGKLPHNFQITNGKKLYLMENVFVKKSEKQVKENNRNQTEITYQFRTGEKSFVVKKYLGEQFPRYISYDKDGDHYELTFSELVK</sequence>
<dbReference type="AlphaFoldDB" id="A0A0F5ER11"/>